<name>A0A9W4TQQ6_9PROT</name>
<evidence type="ECO:0000313" key="4">
    <source>
        <dbReference type="Proteomes" id="UP001154255"/>
    </source>
</evidence>
<dbReference type="InterPro" id="IPR006597">
    <property type="entry name" value="Sel1-like"/>
</dbReference>
<dbReference type="EMBL" id="CAMXCS010000004">
    <property type="protein sequence ID" value="CAI3950741.1"/>
    <property type="molecule type" value="Genomic_DNA"/>
</dbReference>
<dbReference type="SMART" id="SM00671">
    <property type="entry name" value="SEL1"/>
    <property type="match status" value="6"/>
</dbReference>
<dbReference type="RefSeq" id="WP_271790117.1">
    <property type="nucleotide sequence ID" value="NZ_CAMXCM010000006.1"/>
</dbReference>
<dbReference type="Proteomes" id="UP001154255">
    <property type="component" value="Unassembled WGS sequence"/>
</dbReference>
<evidence type="ECO:0008006" key="6">
    <source>
        <dbReference type="Google" id="ProtNLM"/>
    </source>
</evidence>
<keyword evidence="1" id="KW-0732">Signal</keyword>
<sequence>MVNKLMIVGCGIVLLMQSAFADYYVDQYLDTLKKEAEQGNKASQQKLDQINMLTVKANKGNVEAQYQLGMIYKHQGAFANEYLVKAAEQGDKTAQYEIGSFYIADEHNTADDSVCIDKKSVQDGLKWLNKSANQNYAPAQYQLSLALQGKEWAICYRSGTMMMDLGTYDLDKSKEWLLKAVAQQNMPAKVALGQWYLKGMNGYPKDINKALSLFKEAMKKGDATGYLSMAQCYQEGLGVPKDIKKAISLYQQAGDKGNYEALNLLSQIYSDQKQDKKASEYRKKSCDLRAKTHRRLWHC</sequence>
<dbReference type="PANTHER" id="PTHR11102">
    <property type="entry name" value="SEL-1-LIKE PROTEIN"/>
    <property type="match status" value="1"/>
</dbReference>
<evidence type="ECO:0000256" key="1">
    <source>
        <dbReference type="SAM" id="SignalP"/>
    </source>
</evidence>
<dbReference type="SUPFAM" id="SSF81901">
    <property type="entry name" value="HCP-like"/>
    <property type="match status" value="1"/>
</dbReference>
<dbReference type="InterPro" id="IPR011990">
    <property type="entry name" value="TPR-like_helical_dom_sf"/>
</dbReference>
<dbReference type="EMBL" id="CAMXCM010000006">
    <property type="protein sequence ID" value="CAI3952256.1"/>
    <property type="molecule type" value="Genomic_DNA"/>
</dbReference>
<evidence type="ECO:0000313" key="5">
    <source>
        <dbReference type="Proteomes" id="UP001154259"/>
    </source>
</evidence>
<dbReference type="Gene3D" id="1.25.40.10">
    <property type="entry name" value="Tetratricopeptide repeat domain"/>
    <property type="match status" value="2"/>
</dbReference>
<comment type="caution">
    <text evidence="3">The sequence shown here is derived from an EMBL/GenBank/DDBJ whole genome shotgun (WGS) entry which is preliminary data.</text>
</comment>
<proteinExistence type="predicted"/>
<feature type="chain" id="PRO_5040724386" description="TPR repeat protein" evidence="1">
    <location>
        <begin position="22"/>
        <end position="299"/>
    </location>
</feature>
<gene>
    <name evidence="2" type="ORF">R53529_LOCUS1686</name>
    <name evidence="3" type="ORF">R53530_LOCUS1900</name>
</gene>
<dbReference type="AlphaFoldDB" id="A0A9W4TQQ6"/>
<protein>
    <recommendedName>
        <fullName evidence="6">TPR repeat protein</fullName>
    </recommendedName>
</protein>
<accession>A0A9W4TQQ6</accession>
<reference evidence="3" key="1">
    <citation type="submission" date="2022-10" db="EMBL/GenBank/DDBJ databases">
        <authorList>
            <person name="Botero Cardona J."/>
        </authorList>
    </citation>
    <scope>NUCLEOTIDE SEQUENCE</scope>
    <source>
        <strain evidence="3">LMG 31819</strain>
        <strain evidence="2">R-53529</strain>
    </source>
</reference>
<feature type="signal peptide" evidence="1">
    <location>
        <begin position="1"/>
        <end position="21"/>
    </location>
</feature>
<dbReference type="Proteomes" id="UP001154259">
    <property type="component" value="Unassembled WGS sequence"/>
</dbReference>
<evidence type="ECO:0000313" key="3">
    <source>
        <dbReference type="EMBL" id="CAI3952256.1"/>
    </source>
</evidence>
<dbReference type="PANTHER" id="PTHR11102:SF160">
    <property type="entry name" value="ERAD-ASSOCIATED E3 UBIQUITIN-PROTEIN LIGASE COMPONENT HRD3"/>
    <property type="match status" value="1"/>
</dbReference>
<evidence type="ECO:0000313" key="2">
    <source>
        <dbReference type="EMBL" id="CAI3950741.1"/>
    </source>
</evidence>
<dbReference type="InterPro" id="IPR050767">
    <property type="entry name" value="Sel1_AlgK"/>
</dbReference>
<keyword evidence="5" id="KW-1185">Reference proteome</keyword>
<dbReference type="Pfam" id="PF08238">
    <property type="entry name" value="Sel1"/>
    <property type="match status" value="5"/>
</dbReference>
<organism evidence="3 4">
    <name type="scientific">Commensalibacter communis</name>
    <dbReference type="NCBI Taxonomy" id="2972786"/>
    <lineage>
        <taxon>Bacteria</taxon>
        <taxon>Pseudomonadati</taxon>
        <taxon>Pseudomonadota</taxon>
        <taxon>Alphaproteobacteria</taxon>
        <taxon>Acetobacterales</taxon>
        <taxon>Acetobacteraceae</taxon>
    </lineage>
</organism>